<accession>A0A2J7TGG9</accession>
<reference evidence="7 8" key="1">
    <citation type="submission" date="2017-10" db="EMBL/GenBank/DDBJ databases">
        <title>Genome announcement of Methylocella silvestris TVC from permafrost.</title>
        <authorList>
            <person name="Wang J."/>
            <person name="Geng K."/>
            <person name="Ul-Haque F."/>
            <person name="Crombie A.T."/>
            <person name="Street L.E."/>
            <person name="Wookey P.A."/>
            <person name="Murrell J.C."/>
            <person name="Pratscher J."/>
        </authorList>
    </citation>
    <scope>NUCLEOTIDE SEQUENCE [LARGE SCALE GENOMIC DNA]</scope>
    <source>
        <strain evidence="7 8">TVC</strain>
    </source>
</reference>
<dbReference type="Proteomes" id="UP000236286">
    <property type="component" value="Unassembled WGS sequence"/>
</dbReference>
<dbReference type="Gene3D" id="2.40.40.10">
    <property type="entry name" value="RlpA-like domain"/>
    <property type="match status" value="2"/>
</dbReference>
<dbReference type="SUPFAM" id="SSF50685">
    <property type="entry name" value="Barwin-like endoglucanases"/>
    <property type="match status" value="1"/>
</dbReference>
<dbReference type="EMBL" id="PDZR01000011">
    <property type="protein sequence ID" value="PNG25849.1"/>
    <property type="molecule type" value="Genomic_DNA"/>
</dbReference>
<dbReference type="OrthoDB" id="9783686at2"/>
<feature type="domain" description="Lytic transglycosylase MltA" evidence="6">
    <location>
        <begin position="103"/>
        <end position="240"/>
    </location>
</feature>
<name>A0A2J7TGG9_METSI</name>
<evidence type="ECO:0000256" key="3">
    <source>
        <dbReference type="ARBA" id="ARBA00023239"/>
    </source>
</evidence>
<dbReference type="InterPro" id="IPR005300">
    <property type="entry name" value="MltA_B"/>
</dbReference>
<dbReference type="RefSeq" id="WP_102843789.1">
    <property type="nucleotide sequence ID" value="NZ_PDZR01000011.1"/>
</dbReference>
<dbReference type="Pfam" id="PF03562">
    <property type="entry name" value="MltA"/>
    <property type="match status" value="1"/>
</dbReference>
<keyword evidence="3" id="KW-0456">Lyase</keyword>
<comment type="caution">
    <text evidence="7">The sequence shown here is derived from an EMBL/GenBank/DDBJ whole genome shotgun (WGS) entry which is preliminary data.</text>
</comment>
<dbReference type="GO" id="GO:0004553">
    <property type="term" value="F:hydrolase activity, hydrolyzing O-glycosyl compounds"/>
    <property type="evidence" value="ECO:0007669"/>
    <property type="project" value="InterPro"/>
</dbReference>
<dbReference type="InterPro" id="IPR026044">
    <property type="entry name" value="MltA"/>
</dbReference>
<dbReference type="InterPro" id="IPR036908">
    <property type="entry name" value="RlpA-like_sf"/>
</dbReference>
<dbReference type="PIRSF" id="PIRSF019422">
    <property type="entry name" value="MltA"/>
    <property type="match status" value="1"/>
</dbReference>
<evidence type="ECO:0000256" key="1">
    <source>
        <dbReference type="ARBA" id="ARBA00001420"/>
    </source>
</evidence>
<evidence type="ECO:0000259" key="6">
    <source>
        <dbReference type="SMART" id="SM00925"/>
    </source>
</evidence>
<dbReference type="GO" id="GO:0009253">
    <property type="term" value="P:peptidoglycan catabolic process"/>
    <property type="evidence" value="ECO:0007669"/>
    <property type="project" value="TreeGrafter"/>
</dbReference>
<evidence type="ECO:0000256" key="5">
    <source>
        <dbReference type="ARBA" id="ARBA00030918"/>
    </source>
</evidence>
<dbReference type="PANTHER" id="PTHR30124">
    <property type="entry name" value="MEMBRANE-BOUND LYTIC MUREIN TRANSGLYCOSYLASE A"/>
    <property type="match status" value="1"/>
</dbReference>
<gene>
    <name evidence="7" type="ORF">CR492_10935</name>
</gene>
<evidence type="ECO:0000313" key="8">
    <source>
        <dbReference type="Proteomes" id="UP000236286"/>
    </source>
</evidence>
<protein>
    <recommendedName>
        <fullName evidence="2">peptidoglycan lytic exotransglycosylase</fullName>
        <ecNumber evidence="2">4.2.2.n1</ecNumber>
    </recommendedName>
    <alternativeName>
        <fullName evidence="5">Murein hydrolase A</fullName>
    </alternativeName>
</protein>
<dbReference type="Pfam" id="PF06725">
    <property type="entry name" value="3D"/>
    <property type="match status" value="1"/>
</dbReference>
<sequence>MAAALRLERLAFADLQGFADDDHAAAFAVFRQTAAAIVAGRAPLRQAAPPAPALISICRRALDEPSGLDVRAARRFFESCFRPVGAPADAAPSGFFTGYYEPVVEGSLVQSADFAAPILSRPDIPAGAKFPDRAAILGGAIDHLCRPVVWLKDAVEVFLIQVQGSARVRLADGRQLRLVYAGRNGWPYRSIGAILIDSGAIAPDAMSLAALKGWIRTHGQGPGEAGAELMARNPSYVFFAADAPPDAADGPIGGVGLPLTPLRSLAVDRRLYAYGTPVWIDVNLAASEGGRLRRLMIAQDTGSAIVGPTRADIFFGSGDEAGALAGNVRHAGAFVAFLPARECAAEGAGKGAPR</sequence>
<dbReference type="SMART" id="SM00925">
    <property type="entry name" value="MltA"/>
    <property type="match status" value="1"/>
</dbReference>
<keyword evidence="4" id="KW-0961">Cell wall biogenesis/degradation</keyword>
<evidence type="ECO:0000313" key="7">
    <source>
        <dbReference type="EMBL" id="PNG25849.1"/>
    </source>
</evidence>
<dbReference type="EC" id="4.2.2.n1" evidence="2"/>
<comment type="catalytic activity">
    <reaction evidence="1">
        <text>Exolytic cleavage of the (1-&gt;4)-beta-glycosidic linkage between N-acetylmuramic acid (MurNAc) and N-acetylglucosamine (GlcNAc) residues in peptidoglycan, from either the reducing or the non-reducing ends of the peptidoglycan chains, with concomitant formation of a 1,6-anhydrobond in the MurNAc residue.</text>
        <dbReference type="EC" id="4.2.2.n1"/>
    </reaction>
</comment>
<evidence type="ECO:0000256" key="4">
    <source>
        <dbReference type="ARBA" id="ARBA00023316"/>
    </source>
</evidence>
<evidence type="ECO:0000256" key="2">
    <source>
        <dbReference type="ARBA" id="ARBA00012587"/>
    </source>
</evidence>
<dbReference type="CDD" id="cd14485">
    <property type="entry name" value="mltA_like_LT_A"/>
    <property type="match status" value="1"/>
</dbReference>
<dbReference type="GO" id="GO:0071555">
    <property type="term" value="P:cell wall organization"/>
    <property type="evidence" value="ECO:0007669"/>
    <property type="project" value="UniProtKB-KW"/>
</dbReference>
<dbReference type="Gene3D" id="2.40.240.50">
    <property type="entry name" value="Barwin-like endoglucanases"/>
    <property type="match status" value="1"/>
</dbReference>
<dbReference type="PANTHER" id="PTHR30124:SF0">
    <property type="entry name" value="MEMBRANE-BOUND LYTIC MUREIN TRANSGLYCOSYLASE A"/>
    <property type="match status" value="1"/>
</dbReference>
<dbReference type="GO" id="GO:0009254">
    <property type="term" value="P:peptidoglycan turnover"/>
    <property type="evidence" value="ECO:0007669"/>
    <property type="project" value="InterPro"/>
</dbReference>
<organism evidence="7 8">
    <name type="scientific">Methylocella silvestris</name>
    <dbReference type="NCBI Taxonomy" id="199596"/>
    <lineage>
        <taxon>Bacteria</taxon>
        <taxon>Pseudomonadati</taxon>
        <taxon>Pseudomonadota</taxon>
        <taxon>Alphaproteobacteria</taxon>
        <taxon>Hyphomicrobiales</taxon>
        <taxon>Beijerinckiaceae</taxon>
        <taxon>Methylocella</taxon>
    </lineage>
</organism>
<dbReference type="CDD" id="cd14668">
    <property type="entry name" value="mlta_B"/>
    <property type="match status" value="1"/>
</dbReference>
<proteinExistence type="predicted"/>
<dbReference type="AlphaFoldDB" id="A0A2J7TGG9"/>
<dbReference type="InterPro" id="IPR010611">
    <property type="entry name" value="3D_dom"/>
</dbReference>
<dbReference type="GO" id="GO:0008933">
    <property type="term" value="F:peptidoglycan lytic transglycosylase activity"/>
    <property type="evidence" value="ECO:0007669"/>
    <property type="project" value="TreeGrafter"/>
</dbReference>
<dbReference type="GO" id="GO:0019867">
    <property type="term" value="C:outer membrane"/>
    <property type="evidence" value="ECO:0007669"/>
    <property type="project" value="InterPro"/>
</dbReference>